<evidence type="ECO:0000256" key="2">
    <source>
        <dbReference type="ARBA" id="ARBA00023002"/>
    </source>
</evidence>
<name>A0ABP6V1E8_9PSEU</name>
<evidence type="ECO:0000259" key="5">
    <source>
        <dbReference type="Pfam" id="PF00171"/>
    </source>
</evidence>
<dbReference type="InterPro" id="IPR016162">
    <property type="entry name" value="Ald_DH_N"/>
</dbReference>
<accession>A0ABP6V1E8</accession>
<dbReference type="Gene3D" id="3.40.309.10">
    <property type="entry name" value="Aldehyde Dehydrogenase, Chain A, domain 2"/>
    <property type="match status" value="1"/>
</dbReference>
<dbReference type="EMBL" id="BAAAZN010000001">
    <property type="protein sequence ID" value="GAA3527029.1"/>
    <property type="molecule type" value="Genomic_DNA"/>
</dbReference>
<dbReference type="PANTHER" id="PTHR42804">
    <property type="entry name" value="ALDEHYDE DEHYDROGENASE"/>
    <property type="match status" value="1"/>
</dbReference>
<dbReference type="InterPro" id="IPR015590">
    <property type="entry name" value="Aldehyde_DH_dom"/>
</dbReference>
<feature type="domain" description="Aldehyde dehydrogenase" evidence="5">
    <location>
        <begin position="15"/>
        <end position="483"/>
    </location>
</feature>
<dbReference type="RefSeq" id="WP_344855247.1">
    <property type="nucleotide sequence ID" value="NZ_BAAAZN010000001.1"/>
</dbReference>
<dbReference type="InterPro" id="IPR016163">
    <property type="entry name" value="Ald_DH_C"/>
</dbReference>
<keyword evidence="7" id="KW-1185">Reference proteome</keyword>
<reference evidence="7" key="1">
    <citation type="journal article" date="2019" name="Int. J. Syst. Evol. Microbiol.">
        <title>The Global Catalogue of Microorganisms (GCM) 10K type strain sequencing project: providing services to taxonomists for standard genome sequencing and annotation.</title>
        <authorList>
            <consortium name="The Broad Institute Genomics Platform"/>
            <consortium name="The Broad Institute Genome Sequencing Center for Infectious Disease"/>
            <person name="Wu L."/>
            <person name="Ma J."/>
        </authorList>
    </citation>
    <scope>NUCLEOTIDE SEQUENCE [LARGE SCALE GENOMIC DNA]</scope>
    <source>
        <strain evidence="7">JCM 16898</strain>
    </source>
</reference>
<organism evidence="6 7">
    <name type="scientific">Amycolatopsis ultiminotia</name>
    <dbReference type="NCBI Taxonomy" id="543629"/>
    <lineage>
        <taxon>Bacteria</taxon>
        <taxon>Bacillati</taxon>
        <taxon>Actinomycetota</taxon>
        <taxon>Actinomycetes</taxon>
        <taxon>Pseudonocardiales</taxon>
        <taxon>Pseudonocardiaceae</taxon>
        <taxon>Amycolatopsis</taxon>
    </lineage>
</organism>
<evidence type="ECO:0000256" key="4">
    <source>
        <dbReference type="RuleBase" id="RU003345"/>
    </source>
</evidence>
<dbReference type="CDD" id="cd07089">
    <property type="entry name" value="ALDH_CddD-AldA-like"/>
    <property type="match status" value="1"/>
</dbReference>
<dbReference type="InterPro" id="IPR016161">
    <property type="entry name" value="Ald_DH/histidinol_DH"/>
</dbReference>
<evidence type="ECO:0000256" key="3">
    <source>
        <dbReference type="PROSITE-ProRule" id="PRU10007"/>
    </source>
</evidence>
<feature type="active site" evidence="3">
    <location>
        <position position="257"/>
    </location>
</feature>
<dbReference type="Gene3D" id="3.40.605.10">
    <property type="entry name" value="Aldehyde Dehydrogenase, Chain A, domain 1"/>
    <property type="match status" value="1"/>
</dbReference>
<keyword evidence="2 4" id="KW-0560">Oxidoreductase</keyword>
<dbReference type="PANTHER" id="PTHR42804:SF1">
    <property type="entry name" value="ALDEHYDE DEHYDROGENASE-RELATED"/>
    <property type="match status" value="1"/>
</dbReference>
<evidence type="ECO:0000313" key="7">
    <source>
        <dbReference type="Proteomes" id="UP001500689"/>
    </source>
</evidence>
<dbReference type="SUPFAM" id="SSF53720">
    <property type="entry name" value="ALDH-like"/>
    <property type="match status" value="1"/>
</dbReference>
<dbReference type="PROSITE" id="PS00687">
    <property type="entry name" value="ALDEHYDE_DEHYDR_GLU"/>
    <property type="match status" value="1"/>
</dbReference>
<gene>
    <name evidence="6" type="ORF">GCM10022222_07530</name>
</gene>
<protein>
    <submittedName>
        <fullName evidence="6">Aldehyde dehydrogenase family protein</fullName>
    </submittedName>
</protein>
<dbReference type="Proteomes" id="UP001500689">
    <property type="component" value="Unassembled WGS sequence"/>
</dbReference>
<sequence>MTEDLSYRLYIGGSWTDGESTSRLEVVNPATEAVIGLVPQATRGDVVRAIEAARWAFDEGPWPRMSPQDRAKAMLRMAEVMERRMAEIVALNIAEAGSVPAMAESVQVGIPLRHFRDMAERVVSNFAWEKPIMPYVGAGIGQGVLRREPFGVVGLISAYNFPFFLSIMKLAPALAAGCTAVLKPAPTTPLEAFLIAEFAHEAELPPGVLNVVTGDVGAGQELTSNPMVDLVSFTGSDTVGRMVYSQAAPTLKKVVLELGGKSANVICDDANVDLAVTDVLRGITVHAGQGCSLLTRTLVHRSRYAELVEKALAGLARVTVGDPAVAGTTMGPLISEAQRAKVEKLVRTGEEEGGRIRFGGGRPAGLDKGFFVEPTLFTEVTNSMTIARTEFFGPVGVVIPFDDDAQAVRIANDSPYGLAAAVWAKDPVRAYDIAKQIRAGLVTVNGGGGGLSPHAAFGGYKQSGLGREWGEHGLDEFLQTKTVTWGVPNG</sequence>
<evidence type="ECO:0000313" key="6">
    <source>
        <dbReference type="EMBL" id="GAA3527029.1"/>
    </source>
</evidence>
<dbReference type="Pfam" id="PF00171">
    <property type="entry name" value="Aldedh"/>
    <property type="match status" value="1"/>
</dbReference>
<comment type="caution">
    <text evidence="6">The sequence shown here is derived from an EMBL/GenBank/DDBJ whole genome shotgun (WGS) entry which is preliminary data.</text>
</comment>
<evidence type="ECO:0000256" key="1">
    <source>
        <dbReference type="ARBA" id="ARBA00009986"/>
    </source>
</evidence>
<comment type="similarity">
    <text evidence="1 4">Belongs to the aldehyde dehydrogenase family.</text>
</comment>
<dbReference type="InterPro" id="IPR029510">
    <property type="entry name" value="Ald_DH_CS_GLU"/>
</dbReference>
<proteinExistence type="inferred from homology"/>